<comment type="caution">
    <text evidence="2">The sequence shown here is derived from an EMBL/GenBank/DDBJ whole genome shotgun (WGS) entry which is preliminary data.</text>
</comment>
<gene>
    <name evidence="2" type="ORF">GCM10009759_06670</name>
</gene>
<organism evidence="2 3">
    <name type="scientific">Kitasatospora saccharophila</name>
    <dbReference type="NCBI Taxonomy" id="407973"/>
    <lineage>
        <taxon>Bacteria</taxon>
        <taxon>Bacillati</taxon>
        <taxon>Actinomycetota</taxon>
        <taxon>Actinomycetes</taxon>
        <taxon>Kitasatosporales</taxon>
        <taxon>Streptomycetaceae</taxon>
        <taxon>Kitasatospora</taxon>
    </lineage>
</organism>
<keyword evidence="3" id="KW-1185">Reference proteome</keyword>
<dbReference type="Proteomes" id="UP001500897">
    <property type="component" value="Unassembled WGS sequence"/>
</dbReference>
<keyword evidence="1" id="KW-0812">Transmembrane</keyword>
<proteinExistence type="predicted"/>
<feature type="transmembrane region" description="Helical" evidence="1">
    <location>
        <begin position="46"/>
        <end position="69"/>
    </location>
</feature>
<evidence type="ECO:0000256" key="1">
    <source>
        <dbReference type="SAM" id="Phobius"/>
    </source>
</evidence>
<dbReference type="RefSeq" id="WP_344550176.1">
    <property type="nucleotide sequence ID" value="NZ_BAAANS010000003.1"/>
</dbReference>
<accession>A0ABN2W827</accession>
<dbReference type="EMBL" id="BAAANS010000003">
    <property type="protein sequence ID" value="GAA2086168.1"/>
    <property type="molecule type" value="Genomic_DNA"/>
</dbReference>
<evidence type="ECO:0000313" key="3">
    <source>
        <dbReference type="Proteomes" id="UP001500897"/>
    </source>
</evidence>
<sequence length="408" mass="42616">MSTDDELGSALSRVFDGAVALAPEPVPGRLAAGARRSGLRRQRRHVAAATGALAVTVLAAAAGLSAAGYGHSGADDPATSGHVRVSEQRFEELLAGALPKDGRLQRMDRAWTGGHSPHEMGSTLFYDDGSGASWLEVTVQYTADRVDQVVCMNAFQVPTDSCARTVQPDGSVLVIDKLRNQSVAAVREWRAVWAAPDGRQVRLTEYNGEPSNPSRSAPPLTDAQLTAAVTSPVWTEAFAALTPVAGTPDATVSADAHPSPTAAGTAETLLDELTALLPAGTTVDTRDPSNSRLAVTAQGRHSSLTVAFDPPSQRGLDDLATLPQTLPTPLEVREPLPGGGMVVVNATGNGKTATDVLLHWGATVYYPDGAQLRVNEWNGEKGYEAAPGTPALDLAALKAIVLSPSWRS</sequence>
<protein>
    <submittedName>
        <fullName evidence="2">Uncharacterized protein</fullName>
    </submittedName>
</protein>
<keyword evidence="1" id="KW-0472">Membrane</keyword>
<name>A0ABN2W827_9ACTN</name>
<keyword evidence="1" id="KW-1133">Transmembrane helix</keyword>
<evidence type="ECO:0000313" key="2">
    <source>
        <dbReference type="EMBL" id="GAA2086168.1"/>
    </source>
</evidence>
<reference evidence="2 3" key="1">
    <citation type="journal article" date="2019" name="Int. J. Syst. Evol. Microbiol.">
        <title>The Global Catalogue of Microorganisms (GCM) 10K type strain sequencing project: providing services to taxonomists for standard genome sequencing and annotation.</title>
        <authorList>
            <consortium name="The Broad Institute Genomics Platform"/>
            <consortium name="The Broad Institute Genome Sequencing Center for Infectious Disease"/>
            <person name="Wu L."/>
            <person name="Ma J."/>
        </authorList>
    </citation>
    <scope>NUCLEOTIDE SEQUENCE [LARGE SCALE GENOMIC DNA]</scope>
    <source>
        <strain evidence="2 3">JCM 14559</strain>
    </source>
</reference>